<dbReference type="RefSeq" id="WP_323356404.1">
    <property type="nucleotide sequence ID" value="NZ_JAYGHY010000017.1"/>
</dbReference>
<evidence type="ECO:0000313" key="5">
    <source>
        <dbReference type="Proteomes" id="UP001302329"/>
    </source>
</evidence>
<proteinExistence type="inferred from homology"/>
<evidence type="ECO:0000259" key="3">
    <source>
        <dbReference type="Pfam" id="PF00850"/>
    </source>
</evidence>
<accession>A0ABU5SUX5</accession>
<evidence type="ECO:0000256" key="2">
    <source>
        <dbReference type="ARBA" id="ARBA00022801"/>
    </source>
</evidence>
<dbReference type="EMBL" id="JAYGHY010000017">
    <property type="protein sequence ID" value="MEA5442326.1"/>
    <property type="molecule type" value="Genomic_DNA"/>
</dbReference>
<dbReference type="InterPro" id="IPR000286">
    <property type="entry name" value="HDACs"/>
</dbReference>
<comment type="similarity">
    <text evidence="1">Belongs to the histone deacetylase family.</text>
</comment>
<dbReference type="InterPro" id="IPR037138">
    <property type="entry name" value="His_deacetylse_dom_sf"/>
</dbReference>
<dbReference type="PRINTS" id="PR01270">
    <property type="entry name" value="HDASUPER"/>
</dbReference>
<feature type="domain" description="Histone deacetylase" evidence="3">
    <location>
        <begin position="19"/>
        <end position="285"/>
    </location>
</feature>
<dbReference type="Proteomes" id="UP001302329">
    <property type="component" value="Unassembled WGS sequence"/>
</dbReference>
<dbReference type="Gene3D" id="3.40.800.20">
    <property type="entry name" value="Histone deacetylase domain"/>
    <property type="match status" value="1"/>
</dbReference>
<gene>
    <name evidence="4" type="ORF">VB739_07160</name>
</gene>
<name>A0ABU5SUX5_9CYAN</name>
<sequence>MGLPLVYHPAYSVPLPDGHRFPMQKFRLLKERLEQLELARPGQIHQPLPVPRRWLELVHGRSYHEAFARGRLSRQELRRIGLPVSWPLVRRSWLAVGGTVLTARLALRHGLACHLAGGTHHAFPLHGSGFCIFNDLAVAARVLLAEGRVRQVLVVDLDVHQGDGTAAIFAGDPRVFTFSMHGASNFPLHKQVSDRDLALEDGVADDVYLQALGRTLPDLLAQIRPDLVLYNAGVDPHRDDRLGRLQLSDDGLYRRDWMVIDAALRRHIPVATVIGGGYDDLAALVERHTLVVRAAHALARIHGTEPGRSCPVTDGPHPGKR</sequence>
<dbReference type="PANTHER" id="PTHR10625">
    <property type="entry name" value="HISTONE DEACETYLASE HDAC1-RELATED"/>
    <property type="match status" value="1"/>
</dbReference>
<dbReference type="InterPro" id="IPR023696">
    <property type="entry name" value="Ureohydrolase_dom_sf"/>
</dbReference>
<evidence type="ECO:0000256" key="1">
    <source>
        <dbReference type="ARBA" id="ARBA00005947"/>
    </source>
</evidence>
<comment type="caution">
    <text evidence="4">The sequence shown here is derived from an EMBL/GenBank/DDBJ whole genome shotgun (WGS) entry which is preliminary data.</text>
</comment>
<dbReference type="SUPFAM" id="SSF52768">
    <property type="entry name" value="Arginase/deacetylase"/>
    <property type="match status" value="1"/>
</dbReference>
<keyword evidence="5" id="KW-1185">Reference proteome</keyword>
<keyword evidence="2" id="KW-0378">Hydrolase</keyword>
<protein>
    <submittedName>
        <fullName evidence="4">Histone deacetylase</fullName>
    </submittedName>
</protein>
<dbReference type="InterPro" id="IPR023801">
    <property type="entry name" value="His_deacetylse_dom"/>
</dbReference>
<dbReference type="InterPro" id="IPR044150">
    <property type="entry name" value="HDAC_classIV"/>
</dbReference>
<dbReference type="CDD" id="cd09993">
    <property type="entry name" value="HDAC_classIV"/>
    <property type="match status" value="1"/>
</dbReference>
<dbReference type="PANTHER" id="PTHR10625:SF19">
    <property type="entry name" value="HISTONE DEACETYLASE 12"/>
    <property type="match status" value="1"/>
</dbReference>
<organism evidence="4 5">
    <name type="scientific">Cyanobium gracile UHCC 0281</name>
    <dbReference type="NCBI Taxonomy" id="3110309"/>
    <lineage>
        <taxon>Bacteria</taxon>
        <taxon>Bacillati</taxon>
        <taxon>Cyanobacteriota</taxon>
        <taxon>Cyanophyceae</taxon>
        <taxon>Synechococcales</taxon>
        <taxon>Prochlorococcaceae</taxon>
        <taxon>Cyanobium</taxon>
    </lineage>
</organism>
<reference evidence="4 5" key="1">
    <citation type="submission" date="2023-12" db="EMBL/GenBank/DDBJ databases">
        <title>Baltic Sea Cyanobacteria.</title>
        <authorList>
            <person name="Delbaje E."/>
            <person name="Fewer D.P."/>
            <person name="Shishido T.K."/>
        </authorList>
    </citation>
    <scope>NUCLEOTIDE SEQUENCE [LARGE SCALE GENOMIC DNA]</scope>
    <source>
        <strain evidence="4 5">UHCC 0281</strain>
    </source>
</reference>
<evidence type="ECO:0000313" key="4">
    <source>
        <dbReference type="EMBL" id="MEA5442326.1"/>
    </source>
</evidence>
<dbReference type="Pfam" id="PF00850">
    <property type="entry name" value="Hist_deacetyl"/>
    <property type="match status" value="1"/>
</dbReference>